<dbReference type="GO" id="GO:0031146">
    <property type="term" value="P:SCF-dependent proteasomal ubiquitin-dependent protein catabolic process"/>
    <property type="evidence" value="ECO:0000318"/>
    <property type="project" value="GO_Central"/>
</dbReference>
<dbReference type="InterPro" id="IPR015915">
    <property type="entry name" value="Kelch-typ_b-propeller"/>
</dbReference>
<dbReference type="FunFam" id="1.20.1280.50:FF:000008">
    <property type="entry name" value="F-box only protein 6"/>
    <property type="match status" value="1"/>
</dbReference>
<reference evidence="3 5" key="2">
    <citation type="journal article" date="2018" name="Plant J.">
        <title>The Physcomitrella patens chromosome-scale assembly reveals moss genome structure and evolution.</title>
        <authorList>
            <person name="Lang D."/>
            <person name="Ullrich K.K."/>
            <person name="Murat F."/>
            <person name="Fuchs J."/>
            <person name="Jenkins J."/>
            <person name="Haas F.B."/>
            <person name="Piednoel M."/>
            <person name="Gundlach H."/>
            <person name="Van Bel M."/>
            <person name="Meyberg R."/>
            <person name="Vives C."/>
            <person name="Morata J."/>
            <person name="Symeonidi A."/>
            <person name="Hiss M."/>
            <person name="Muchero W."/>
            <person name="Kamisugi Y."/>
            <person name="Saleh O."/>
            <person name="Blanc G."/>
            <person name="Decker E.L."/>
            <person name="van Gessel N."/>
            <person name="Grimwood J."/>
            <person name="Hayes R.D."/>
            <person name="Graham S.W."/>
            <person name="Gunter L.E."/>
            <person name="McDaniel S.F."/>
            <person name="Hoernstein S.N.W."/>
            <person name="Larsson A."/>
            <person name="Li F.W."/>
            <person name="Perroud P.F."/>
            <person name="Phillips J."/>
            <person name="Ranjan P."/>
            <person name="Rokshar D.S."/>
            <person name="Rothfels C.J."/>
            <person name="Schneider L."/>
            <person name="Shu S."/>
            <person name="Stevenson D.W."/>
            <person name="Thummler F."/>
            <person name="Tillich M."/>
            <person name="Villarreal Aguilar J.C."/>
            <person name="Widiez T."/>
            <person name="Wong G.K."/>
            <person name="Wymore A."/>
            <person name="Zhang Y."/>
            <person name="Zimmer A.D."/>
            <person name="Quatrano R.S."/>
            <person name="Mayer K.F.X."/>
            <person name="Goodstein D."/>
            <person name="Casacuberta J.M."/>
            <person name="Vandepoele K."/>
            <person name="Reski R."/>
            <person name="Cuming A.C."/>
            <person name="Tuskan G.A."/>
            <person name="Maumus F."/>
            <person name="Salse J."/>
            <person name="Schmutz J."/>
            <person name="Rensing S.A."/>
        </authorList>
    </citation>
    <scope>NUCLEOTIDE SEQUENCE [LARGE SCALE GENOMIC DNA]</scope>
    <source>
        <strain evidence="4 5">cv. Gransden 2004</strain>
    </source>
</reference>
<organism evidence="3">
    <name type="scientific">Physcomitrium patens</name>
    <name type="common">Spreading-leaved earth moss</name>
    <name type="synonym">Physcomitrella patens</name>
    <dbReference type="NCBI Taxonomy" id="3218"/>
    <lineage>
        <taxon>Eukaryota</taxon>
        <taxon>Viridiplantae</taxon>
        <taxon>Streptophyta</taxon>
        <taxon>Embryophyta</taxon>
        <taxon>Bryophyta</taxon>
        <taxon>Bryophytina</taxon>
        <taxon>Bryopsida</taxon>
        <taxon>Funariidae</taxon>
        <taxon>Funariales</taxon>
        <taxon>Funariaceae</taxon>
        <taxon>Physcomitrium</taxon>
    </lineage>
</organism>
<dbReference type="PaxDb" id="3218-PP1S70_118V6.1"/>
<dbReference type="CDD" id="cd09917">
    <property type="entry name" value="F-box_SF"/>
    <property type="match status" value="1"/>
</dbReference>
<dbReference type="NCBIfam" id="TIGR01640">
    <property type="entry name" value="F_box_assoc_1"/>
    <property type="match status" value="1"/>
</dbReference>
<dbReference type="Pfam" id="PF00646">
    <property type="entry name" value="F-box"/>
    <property type="match status" value="1"/>
</dbReference>
<dbReference type="Pfam" id="PF07734">
    <property type="entry name" value="FBA_1"/>
    <property type="match status" value="1"/>
</dbReference>
<evidence type="ECO:0000256" key="1">
    <source>
        <dbReference type="ARBA" id="ARBA00022737"/>
    </source>
</evidence>
<dbReference type="SUPFAM" id="SSF117281">
    <property type="entry name" value="Kelch motif"/>
    <property type="match status" value="1"/>
</dbReference>
<dbReference type="AlphaFoldDB" id="A0A2K1JQW9"/>
<dbReference type="KEGG" id="ppp:112289315"/>
<dbReference type="OrthoDB" id="591557at2759"/>
<reference evidence="3 5" key="1">
    <citation type="journal article" date="2008" name="Science">
        <title>The Physcomitrella genome reveals evolutionary insights into the conquest of land by plants.</title>
        <authorList>
            <person name="Rensing S."/>
            <person name="Lang D."/>
            <person name="Zimmer A."/>
            <person name="Terry A."/>
            <person name="Salamov A."/>
            <person name="Shapiro H."/>
            <person name="Nishiyama T."/>
            <person name="Perroud P.-F."/>
            <person name="Lindquist E."/>
            <person name="Kamisugi Y."/>
            <person name="Tanahashi T."/>
            <person name="Sakakibara K."/>
            <person name="Fujita T."/>
            <person name="Oishi K."/>
            <person name="Shin-I T."/>
            <person name="Kuroki Y."/>
            <person name="Toyoda A."/>
            <person name="Suzuki Y."/>
            <person name="Hashimoto A."/>
            <person name="Yamaguchi K."/>
            <person name="Sugano A."/>
            <person name="Kohara Y."/>
            <person name="Fujiyama A."/>
            <person name="Anterola A."/>
            <person name="Aoki S."/>
            <person name="Ashton N."/>
            <person name="Barbazuk W.B."/>
            <person name="Barker E."/>
            <person name="Bennetzen J."/>
            <person name="Bezanilla M."/>
            <person name="Blankenship R."/>
            <person name="Cho S.H."/>
            <person name="Dutcher S."/>
            <person name="Estelle M."/>
            <person name="Fawcett J.A."/>
            <person name="Gundlach H."/>
            <person name="Hanada K."/>
            <person name="Heyl A."/>
            <person name="Hicks K.A."/>
            <person name="Hugh J."/>
            <person name="Lohr M."/>
            <person name="Mayer K."/>
            <person name="Melkozernov A."/>
            <person name="Murata T."/>
            <person name="Nelson D."/>
            <person name="Pils B."/>
            <person name="Prigge M."/>
            <person name="Reiss B."/>
            <person name="Renner T."/>
            <person name="Rombauts S."/>
            <person name="Rushton P."/>
            <person name="Sanderfoot A."/>
            <person name="Schween G."/>
            <person name="Shiu S.-H."/>
            <person name="Stueber K."/>
            <person name="Theodoulou F.L."/>
            <person name="Tu H."/>
            <person name="Van de Peer Y."/>
            <person name="Verrier P.J."/>
            <person name="Waters E."/>
            <person name="Wood A."/>
            <person name="Yang L."/>
            <person name="Cove D."/>
            <person name="Cuming A."/>
            <person name="Hasebe M."/>
            <person name="Lucas S."/>
            <person name="Mishler D.B."/>
            <person name="Reski R."/>
            <person name="Grigoriev I."/>
            <person name="Quatrano R.S."/>
            <person name="Boore J.L."/>
        </authorList>
    </citation>
    <scope>NUCLEOTIDE SEQUENCE [LARGE SCALE GENOMIC DNA]</scope>
    <source>
        <strain evidence="4 5">cv. Gransden 2004</strain>
    </source>
</reference>
<gene>
    <name evidence="4" type="primary">LOC112289315</name>
    <name evidence="3" type="ORF">PHYPA_016317</name>
</gene>
<dbReference type="InterPro" id="IPR050796">
    <property type="entry name" value="SCF_F-box_component"/>
</dbReference>
<dbReference type="InterPro" id="IPR001810">
    <property type="entry name" value="F-box_dom"/>
</dbReference>
<dbReference type="PROSITE" id="PS50181">
    <property type="entry name" value="FBOX"/>
    <property type="match status" value="1"/>
</dbReference>
<dbReference type="GeneID" id="112289315"/>
<dbReference type="InterPro" id="IPR006527">
    <property type="entry name" value="F-box-assoc_dom_typ1"/>
</dbReference>
<sequence>MAMAEGEPEKTSRGTVGFAIIEEKDTCLWTKLPRELQHKVFSYLPLRDLFQIRCVCRDWRYVIHRRGFRSVYDAMHSSEDPSPSICYIGSYYPNYLQWSTYDYACKRWRIMRSFPPQSRVEHDRVDLSVCSVNGLLCLMLWKQKAKVRIHLPWQVWNPLTNKWKQLPSCKHKTVNRGTYFVHAFSDDTTKSYKILMAHNPKKHLYQYTDTDTSLVTEIYDSATDTWREASPYNLQLPLSPLNQAPKRGVRCDDVIYFVTRTSNENILLSYDIKKDQWHEEITDEECMEIFEWDGRVMTAMPLLTNGFYMYEDFYRISIFERNSATKRWVDTGIEIPYKIRNKFVEDEEGVEIAASGNHLAITGYTRDGSFRIAIYKRAENYWRFPPTGAFSDKIRQARVEGLFQFKPRLESVP</sequence>
<evidence type="ECO:0000313" key="4">
    <source>
        <dbReference type="EnsemblPlants" id="PAC:32973649.CDS.1"/>
    </source>
</evidence>
<dbReference type="PANTHER" id="PTHR31672">
    <property type="entry name" value="BNACNNG10540D PROTEIN"/>
    <property type="match status" value="1"/>
</dbReference>
<dbReference type="FunCoup" id="A0A2K1JQW9">
    <property type="interactions" value="144"/>
</dbReference>
<dbReference type="EMBL" id="ABEU02000012">
    <property type="protein sequence ID" value="PNR43934.1"/>
    <property type="molecule type" value="Genomic_DNA"/>
</dbReference>
<dbReference type="Gene3D" id="1.20.1280.50">
    <property type="match status" value="1"/>
</dbReference>
<keyword evidence="1" id="KW-0677">Repeat</keyword>
<accession>A0A2K1JQW9</accession>
<dbReference type="InterPro" id="IPR036047">
    <property type="entry name" value="F-box-like_dom_sf"/>
</dbReference>
<reference evidence="4" key="3">
    <citation type="submission" date="2020-12" db="UniProtKB">
        <authorList>
            <consortium name="EnsemblPlants"/>
        </authorList>
    </citation>
    <scope>IDENTIFICATION</scope>
</reference>
<dbReference type="Gramene" id="Pp3c12_15080V3.1">
    <property type="protein sequence ID" value="PAC:32973649.CDS.1"/>
    <property type="gene ID" value="Pp3c12_15080"/>
</dbReference>
<dbReference type="EnsemblPlants" id="Pp3c12_15080V3.2">
    <property type="protein sequence ID" value="PAC:32973650.CDS.1"/>
    <property type="gene ID" value="Pp3c12_15080"/>
</dbReference>
<feature type="domain" description="F-box" evidence="2">
    <location>
        <begin position="26"/>
        <end position="75"/>
    </location>
</feature>
<name>A0A2K1JQW9_PHYPA</name>
<proteinExistence type="predicted"/>
<dbReference type="EnsemblPlants" id="Pp3c12_15080V3.1">
    <property type="protein sequence ID" value="PAC:32973649.CDS.1"/>
    <property type="gene ID" value="Pp3c12_15080"/>
</dbReference>
<dbReference type="Proteomes" id="UP000006727">
    <property type="component" value="Chromosome 12"/>
</dbReference>
<dbReference type="GO" id="GO:0004842">
    <property type="term" value="F:ubiquitin-protein transferase activity"/>
    <property type="evidence" value="ECO:0000318"/>
    <property type="project" value="GO_Central"/>
</dbReference>
<evidence type="ECO:0000313" key="3">
    <source>
        <dbReference type="EMBL" id="PNR43934.1"/>
    </source>
</evidence>
<keyword evidence="5" id="KW-1185">Reference proteome</keyword>
<dbReference type="RefSeq" id="XP_024390209.1">
    <property type="nucleotide sequence ID" value="XM_024534441.2"/>
</dbReference>
<evidence type="ECO:0000313" key="5">
    <source>
        <dbReference type="Proteomes" id="UP000006727"/>
    </source>
</evidence>
<dbReference type="SMART" id="SM00256">
    <property type="entry name" value="FBOX"/>
    <property type="match status" value="1"/>
</dbReference>
<dbReference type="Gramene" id="Pp3c12_15080V3.2">
    <property type="protein sequence ID" value="PAC:32973650.CDS.1"/>
    <property type="gene ID" value="Pp3c12_15080"/>
</dbReference>
<protein>
    <recommendedName>
        <fullName evidence="2">F-box domain-containing protein</fullName>
    </recommendedName>
</protein>
<dbReference type="SUPFAM" id="SSF81383">
    <property type="entry name" value="F-box domain"/>
    <property type="match status" value="1"/>
</dbReference>
<dbReference type="Gene3D" id="2.120.10.80">
    <property type="entry name" value="Kelch-type beta propeller"/>
    <property type="match status" value="1"/>
</dbReference>
<evidence type="ECO:0000259" key="2">
    <source>
        <dbReference type="PROSITE" id="PS50181"/>
    </source>
</evidence>
<dbReference type="InterPro" id="IPR017451">
    <property type="entry name" value="F-box-assoc_interact_dom"/>
</dbReference>